<feature type="coiled-coil region" evidence="1">
    <location>
        <begin position="252"/>
        <end position="289"/>
    </location>
</feature>
<name>A0AAN6H731_9PEZI</name>
<feature type="region of interest" description="Disordered" evidence="2">
    <location>
        <begin position="15"/>
        <end position="157"/>
    </location>
</feature>
<gene>
    <name evidence="3" type="ORF">LTR91_024390</name>
</gene>
<feature type="compositionally biased region" description="Low complexity" evidence="2">
    <location>
        <begin position="135"/>
        <end position="155"/>
    </location>
</feature>
<feature type="region of interest" description="Disordered" evidence="2">
    <location>
        <begin position="513"/>
        <end position="543"/>
    </location>
</feature>
<dbReference type="Proteomes" id="UP001175353">
    <property type="component" value="Unassembled WGS sequence"/>
</dbReference>
<evidence type="ECO:0000256" key="1">
    <source>
        <dbReference type="SAM" id="Coils"/>
    </source>
</evidence>
<comment type="caution">
    <text evidence="3">The sequence shown here is derived from an EMBL/GenBank/DDBJ whole genome shotgun (WGS) entry which is preliminary data.</text>
</comment>
<feature type="region of interest" description="Disordered" evidence="2">
    <location>
        <begin position="191"/>
        <end position="244"/>
    </location>
</feature>
<dbReference type="AlphaFoldDB" id="A0AAN6H731"/>
<reference evidence="3" key="1">
    <citation type="submission" date="2023-06" db="EMBL/GenBank/DDBJ databases">
        <title>Black Yeasts Isolated from many extreme environments.</title>
        <authorList>
            <person name="Coleine C."/>
            <person name="Stajich J.E."/>
            <person name="Selbmann L."/>
        </authorList>
    </citation>
    <scope>NUCLEOTIDE SEQUENCE</scope>
    <source>
        <strain evidence="3">CCFEE 5200</strain>
    </source>
</reference>
<dbReference type="EMBL" id="JAUJLE010000611">
    <property type="protein sequence ID" value="KAK0952457.1"/>
    <property type="molecule type" value="Genomic_DNA"/>
</dbReference>
<sequence>MVNRITNFFKPFILPKSRVPDNDEEEDEIVVGQGASSIRVPAFPAMQLKSTNGAEPSRGSSASSTPPERTTRGTPQKRSRPSSQEGTTDNDDLYHSTPTPSKQRVMTAVSIPSPKRQISTPVKVERAAVPSPRGTTSFNSTSTLSSVPMSSQSSSKRIVRNGLQAVTNSDSASADDSDDDLADIETFIPRKKLKITPSPPEHHKRKVPLQDTVKSTRQSARLSDHSSRSRSHTPYLPPSPPRTEYKHSLLKMVKANQKQEKQKRRVAEIESQVADAERSRKEREVLEEAELDPQAMAAEIAENSEDEERLGTAIERTEALQEEVTYNFFLEKPARATKQSFPVEGFGQEPFAAIMKDDQARAQACLTGFMADIAAEGLLPHAAIVWFVRQMVYEPREVLCEAYVEIVRLATTDHDALRDARHPSLRVLYTTVGQGVPDRSTNTQKLPRLDEGTLLASSLQQPKDVFTCACNQGEAGGCTVACGSCKTQHANCYYQQYDGQDLSKILSNESVGVNPRTLDGHAARKHSSPGLADQSPNKGAGTKLSTIAPGLQHVVRAMQYMIAGTSVQSIGQAVVDLAYANIDDHVRKDIDIQLTIQDSIEGLLEDLEPIKLDSIYDFVKNRLFPPSQRPNILLCRLVASLPASSINAHYLRRRLALYCVTESSSNTPLTSPTWFRTLTKRLRTAPEYTISNSTNYALLHVLISVLDLALDAGFSDFCFLNPTTTPPILPSPTETARTAHPLFAFYNTSAASTKIPEEERAFNSHVDALVAQLKFMASRVRNSGAAHMTRMEAKEALARVVVRAEWGVRTRGKGRREVFGGGGSEGEEVGGRGKGVRFSEGLVEKIPVEGVREAEAVGVEAEAQAGEGTDVSEELPGLESLASVAEANVVSRVERTVCAEVAGTSLRLEVSLVATHNAHSSSNPSPPPAVVEKKDTASLPRPDSIGGPADSAGAVMEVDKGKTVFEADADHSGEEPGERCVDAVAGAEADDVDTTVAEPDKLGDDAVSDILGAPLGLPQKPGETSVWEGGSGGDAVLEGPVPLTEKCTFV</sequence>
<organism evidence="3 4">
    <name type="scientific">Friedmanniomyces endolithicus</name>
    <dbReference type="NCBI Taxonomy" id="329885"/>
    <lineage>
        <taxon>Eukaryota</taxon>
        <taxon>Fungi</taxon>
        <taxon>Dikarya</taxon>
        <taxon>Ascomycota</taxon>
        <taxon>Pezizomycotina</taxon>
        <taxon>Dothideomycetes</taxon>
        <taxon>Dothideomycetidae</taxon>
        <taxon>Mycosphaerellales</taxon>
        <taxon>Teratosphaeriaceae</taxon>
        <taxon>Friedmanniomyces</taxon>
    </lineage>
</organism>
<evidence type="ECO:0000313" key="3">
    <source>
        <dbReference type="EMBL" id="KAK0952457.1"/>
    </source>
</evidence>
<feature type="region of interest" description="Disordered" evidence="2">
    <location>
        <begin position="917"/>
        <end position="952"/>
    </location>
</feature>
<feature type="compositionally biased region" description="Polar residues" evidence="2">
    <location>
        <begin position="48"/>
        <end position="74"/>
    </location>
</feature>
<protein>
    <submittedName>
        <fullName evidence="3">Uncharacterized protein</fullName>
    </submittedName>
</protein>
<evidence type="ECO:0000256" key="2">
    <source>
        <dbReference type="SAM" id="MobiDB-lite"/>
    </source>
</evidence>
<accession>A0AAN6H731</accession>
<evidence type="ECO:0000313" key="4">
    <source>
        <dbReference type="Proteomes" id="UP001175353"/>
    </source>
</evidence>
<proteinExistence type="predicted"/>
<keyword evidence="4" id="KW-1185">Reference proteome</keyword>
<keyword evidence="1" id="KW-0175">Coiled coil</keyword>